<dbReference type="Proteomes" id="UP001497457">
    <property type="component" value="Chromosome 36b"/>
</dbReference>
<dbReference type="SUPFAM" id="SSF54001">
    <property type="entry name" value="Cysteine proteinases"/>
    <property type="match status" value="1"/>
</dbReference>
<feature type="domain" description="Ubiquitin-like protease family profile" evidence="6">
    <location>
        <begin position="397"/>
        <end position="573"/>
    </location>
</feature>
<keyword evidence="2" id="KW-0645">Protease</keyword>
<evidence type="ECO:0000256" key="1">
    <source>
        <dbReference type="ARBA" id="ARBA00005234"/>
    </source>
</evidence>
<dbReference type="GO" id="GO:0008234">
    <property type="term" value="F:cysteine-type peptidase activity"/>
    <property type="evidence" value="ECO:0007669"/>
    <property type="project" value="UniProtKB-KW"/>
</dbReference>
<evidence type="ECO:0000256" key="5">
    <source>
        <dbReference type="SAM" id="MobiDB-lite"/>
    </source>
</evidence>
<accession>A0ABC9EC12</accession>
<dbReference type="PANTHER" id="PTHR12606">
    <property type="entry name" value="SENTRIN/SUMO-SPECIFIC PROTEASE"/>
    <property type="match status" value="1"/>
</dbReference>
<dbReference type="Gene3D" id="3.40.395.10">
    <property type="entry name" value="Adenoviral Proteinase, Chain A"/>
    <property type="match status" value="1"/>
</dbReference>
<name>A0ABC9EC12_9POAL</name>
<keyword evidence="3" id="KW-0378">Hydrolase</keyword>
<evidence type="ECO:0000313" key="7">
    <source>
        <dbReference type="EMBL" id="CAL5053754.1"/>
    </source>
</evidence>
<dbReference type="EMBL" id="OZ075146">
    <property type="protein sequence ID" value="CAL5053754.1"/>
    <property type="molecule type" value="Genomic_DNA"/>
</dbReference>
<dbReference type="InterPro" id="IPR038765">
    <property type="entry name" value="Papain-like_cys_pep_sf"/>
</dbReference>
<evidence type="ECO:0000256" key="3">
    <source>
        <dbReference type="ARBA" id="ARBA00022801"/>
    </source>
</evidence>
<reference evidence="7 8" key="2">
    <citation type="submission" date="2024-10" db="EMBL/GenBank/DDBJ databases">
        <authorList>
            <person name="Ryan C."/>
        </authorList>
    </citation>
    <scope>NUCLEOTIDE SEQUENCE [LARGE SCALE GENOMIC DNA]</scope>
</reference>
<evidence type="ECO:0000256" key="2">
    <source>
        <dbReference type="ARBA" id="ARBA00022670"/>
    </source>
</evidence>
<dbReference type="Pfam" id="PF02902">
    <property type="entry name" value="Peptidase_C48"/>
    <property type="match status" value="1"/>
</dbReference>
<dbReference type="PANTHER" id="PTHR12606:SF141">
    <property type="entry name" value="GH15225P-RELATED"/>
    <property type="match status" value="1"/>
</dbReference>
<evidence type="ECO:0000256" key="4">
    <source>
        <dbReference type="ARBA" id="ARBA00022807"/>
    </source>
</evidence>
<dbReference type="InterPro" id="IPR003653">
    <property type="entry name" value="Peptidase_C48_C"/>
</dbReference>
<organism evidence="7 8">
    <name type="scientific">Urochloa decumbens</name>
    <dbReference type="NCBI Taxonomy" id="240449"/>
    <lineage>
        <taxon>Eukaryota</taxon>
        <taxon>Viridiplantae</taxon>
        <taxon>Streptophyta</taxon>
        <taxon>Embryophyta</taxon>
        <taxon>Tracheophyta</taxon>
        <taxon>Spermatophyta</taxon>
        <taxon>Magnoliopsida</taxon>
        <taxon>Liliopsida</taxon>
        <taxon>Poales</taxon>
        <taxon>Poaceae</taxon>
        <taxon>PACMAD clade</taxon>
        <taxon>Panicoideae</taxon>
        <taxon>Panicodae</taxon>
        <taxon>Paniceae</taxon>
        <taxon>Melinidinae</taxon>
        <taxon>Urochloa</taxon>
    </lineage>
</organism>
<comment type="similarity">
    <text evidence="1">Belongs to the peptidase C48 family.</text>
</comment>
<evidence type="ECO:0000259" key="6">
    <source>
        <dbReference type="PROSITE" id="PS50600"/>
    </source>
</evidence>
<protein>
    <recommendedName>
        <fullName evidence="6">Ubiquitin-like protease family profile domain-containing protein</fullName>
    </recommendedName>
</protein>
<dbReference type="AlphaFoldDB" id="A0ABC9EC12"/>
<feature type="region of interest" description="Disordered" evidence="5">
    <location>
        <begin position="81"/>
        <end position="114"/>
    </location>
</feature>
<feature type="compositionally biased region" description="Polar residues" evidence="5">
    <location>
        <begin position="105"/>
        <end position="114"/>
    </location>
</feature>
<evidence type="ECO:0000313" key="8">
    <source>
        <dbReference type="Proteomes" id="UP001497457"/>
    </source>
</evidence>
<gene>
    <name evidence="7" type="ORF">URODEC1_LOCUS93413</name>
</gene>
<dbReference type="PROSITE" id="PS50600">
    <property type="entry name" value="ULP_PROTEASE"/>
    <property type="match status" value="1"/>
</dbReference>
<dbReference type="GO" id="GO:0006508">
    <property type="term" value="P:proteolysis"/>
    <property type="evidence" value="ECO:0007669"/>
    <property type="project" value="UniProtKB-KW"/>
</dbReference>
<proteinExistence type="inferred from homology"/>
<feature type="compositionally biased region" description="Basic and acidic residues" evidence="5">
    <location>
        <begin position="87"/>
        <end position="100"/>
    </location>
</feature>
<reference evidence="8" key="1">
    <citation type="submission" date="2024-06" db="EMBL/GenBank/DDBJ databases">
        <authorList>
            <person name="Ryan C."/>
        </authorList>
    </citation>
    <scope>NUCLEOTIDE SEQUENCE [LARGE SCALE GENOMIC DNA]</scope>
</reference>
<keyword evidence="8" id="KW-1185">Reference proteome</keyword>
<keyword evidence="4" id="KW-0788">Thiol protease</keyword>
<sequence length="627" mass="70466">MLNKQFVDGICDIFDAHCSKIPRKQQKLSENLIFALFKLLDDLTPDGVIQTDAIVAAPVNNDDSGLPKSKSCGENEGHALSNFLNSNKDKEKLPNDDSNKENLIPVNSASNGNSSMRVDRAVTFLLPNNAKRTNDDVGCSKNVCPLSTPIFISKRKLNYTNGTPDCCIVPKKPNRPKKPIGLGSKATPFDIDRLENDDDIADPHPKKLCVDKSHPHLEVKCVDAIPNSVSSAGFRSTQPISSKTNKKTPTSFISLEEIEVEASVGDDCFDNSTHKSDVNLKPQIAVKSPDVVFLKEERFIDRLKLMCDRSDKLYNKASGFSKDTEPGKIDVQHKPSPSISVVTDEDLVPSKADVLCADPPACLDSNAKFSVTPRERRNYIAVCKLASTRTHSKVDIIDIGGCKIKFFSLGDSMAPGGKICTYIINCLCRKFFLDERPTISLKHYFFSSVSDVLMSDSDDYSYIEKCFNGAARVLALPLCENLFFPVLYNNHWFLFVVDLKNKWFLFLDSYHSKDDDYSVLARRKLIPRFRSAWDMLVGSDAEWHRFRIGYPHVPKQQNTLDCGIFVMKYMELWKFGCKINQDFSHEDIPNIRIQILNDLLLSQHNKSNIEVVTNYYGSGDFPRTGNR</sequence>